<evidence type="ECO:0000313" key="3">
    <source>
        <dbReference type="Proteomes" id="UP000019141"/>
    </source>
</evidence>
<protein>
    <recommendedName>
        <fullName evidence="1">N-acetyltransferase domain-containing protein</fullName>
    </recommendedName>
</protein>
<evidence type="ECO:0000313" key="2">
    <source>
        <dbReference type="EMBL" id="ETW98953.1"/>
    </source>
</evidence>
<dbReference type="InterPro" id="IPR000182">
    <property type="entry name" value="GNAT_dom"/>
</dbReference>
<organism evidence="2 3">
    <name type="scientific">Entotheonella factor</name>
    <dbReference type="NCBI Taxonomy" id="1429438"/>
    <lineage>
        <taxon>Bacteria</taxon>
        <taxon>Pseudomonadati</taxon>
        <taxon>Nitrospinota/Tectimicrobiota group</taxon>
        <taxon>Candidatus Tectimicrobiota</taxon>
        <taxon>Candidatus Entotheonellia</taxon>
        <taxon>Candidatus Entotheonellales</taxon>
        <taxon>Candidatus Entotheonellaceae</taxon>
        <taxon>Candidatus Entotheonella</taxon>
    </lineage>
</organism>
<reference evidence="2 3" key="1">
    <citation type="journal article" date="2014" name="Nature">
        <title>An environmental bacterial taxon with a large and distinct metabolic repertoire.</title>
        <authorList>
            <person name="Wilson M.C."/>
            <person name="Mori T."/>
            <person name="Ruckert C."/>
            <person name="Uria A.R."/>
            <person name="Helf M.J."/>
            <person name="Takada K."/>
            <person name="Gernert C."/>
            <person name="Steffens U.A."/>
            <person name="Heycke N."/>
            <person name="Schmitt S."/>
            <person name="Rinke C."/>
            <person name="Helfrich E.J."/>
            <person name="Brachmann A.O."/>
            <person name="Gurgui C."/>
            <person name="Wakimoto T."/>
            <person name="Kracht M."/>
            <person name="Crusemann M."/>
            <person name="Hentschel U."/>
            <person name="Abe I."/>
            <person name="Matsunaga S."/>
            <person name="Kalinowski J."/>
            <person name="Takeyama H."/>
            <person name="Piel J."/>
        </authorList>
    </citation>
    <scope>NUCLEOTIDE SEQUENCE [LARGE SCALE GENOMIC DNA]</scope>
    <source>
        <strain evidence="3">TSY1</strain>
    </source>
</reference>
<name>W4LLI3_ENTF1</name>
<keyword evidence="3" id="KW-1185">Reference proteome</keyword>
<dbReference type="PROSITE" id="PS51186">
    <property type="entry name" value="GNAT"/>
    <property type="match status" value="1"/>
</dbReference>
<dbReference type="SUPFAM" id="SSF55729">
    <property type="entry name" value="Acyl-CoA N-acyltransferases (Nat)"/>
    <property type="match status" value="1"/>
</dbReference>
<proteinExistence type="predicted"/>
<dbReference type="NCBIfam" id="NF040501">
    <property type="entry name" value="resist_ArsN2"/>
    <property type="match status" value="1"/>
</dbReference>
<dbReference type="EMBL" id="AZHW01000497">
    <property type="protein sequence ID" value="ETW98953.1"/>
    <property type="molecule type" value="Genomic_DNA"/>
</dbReference>
<dbReference type="AlphaFoldDB" id="W4LLI3"/>
<dbReference type="InterPro" id="IPR016181">
    <property type="entry name" value="Acyl_CoA_acyltransferase"/>
</dbReference>
<dbReference type="HOGENOM" id="CLU_120387_0_0_7"/>
<feature type="domain" description="N-acetyltransferase" evidence="1">
    <location>
        <begin position="1"/>
        <end position="142"/>
    </location>
</feature>
<evidence type="ECO:0000259" key="1">
    <source>
        <dbReference type="PROSITE" id="PS51186"/>
    </source>
</evidence>
<dbReference type="Gene3D" id="3.40.630.30">
    <property type="match status" value="1"/>
</dbReference>
<gene>
    <name evidence="2" type="ORF">ETSY1_16750</name>
</gene>
<dbReference type="Proteomes" id="UP000019141">
    <property type="component" value="Unassembled WGS sequence"/>
</dbReference>
<dbReference type="GO" id="GO:0016747">
    <property type="term" value="F:acyltransferase activity, transferring groups other than amino-acyl groups"/>
    <property type="evidence" value="ECO:0007669"/>
    <property type="project" value="InterPro"/>
</dbReference>
<dbReference type="CDD" id="cd04301">
    <property type="entry name" value="NAT_SF"/>
    <property type="match status" value="1"/>
</dbReference>
<sequence length="143" mass="15694">MHIYPQPSASQAIELLTACGLPTSDLKPEHFEHFLGCGGEAHLEGLVGLEIHRPDGLLRSLAVTETVRHQGCGKALVAGIEALARSQHLRTLYLLTDTAEAFFERLGYTRVARETVPLGIQQTEEFSSLCPDDAAVMKKELER</sequence>
<accession>W4LLI3</accession>
<comment type="caution">
    <text evidence="2">The sequence shown here is derived from an EMBL/GenBank/DDBJ whole genome shotgun (WGS) entry which is preliminary data.</text>
</comment>
<dbReference type="Pfam" id="PF13508">
    <property type="entry name" value="Acetyltransf_7"/>
    <property type="match status" value="1"/>
</dbReference>